<sequence length="66" mass="7541">MTFENKIQGDRLFQPGIIDDMNFIKKLNCDILLNKADIDEIIFSFADLSISDDPIGNQPKLYMCSI</sequence>
<gene>
    <name evidence="1" type="ORF">Hyperionvirus2_203</name>
</gene>
<reference evidence="1" key="1">
    <citation type="submission" date="2018-10" db="EMBL/GenBank/DDBJ databases">
        <title>Hidden diversity of soil giant viruses.</title>
        <authorList>
            <person name="Schulz F."/>
            <person name="Alteio L."/>
            <person name="Goudeau D."/>
            <person name="Ryan E.M."/>
            <person name="Malmstrom R.R."/>
            <person name="Blanchard J."/>
            <person name="Woyke T."/>
        </authorList>
    </citation>
    <scope>NUCLEOTIDE SEQUENCE</scope>
    <source>
        <strain evidence="1">HYV1</strain>
    </source>
</reference>
<organism evidence="1">
    <name type="scientific">Hyperionvirus sp</name>
    <dbReference type="NCBI Taxonomy" id="2487770"/>
    <lineage>
        <taxon>Viruses</taxon>
        <taxon>Varidnaviria</taxon>
        <taxon>Bamfordvirae</taxon>
        <taxon>Nucleocytoviricota</taxon>
        <taxon>Megaviricetes</taxon>
        <taxon>Imitervirales</taxon>
        <taxon>Mimiviridae</taxon>
        <taxon>Klosneuvirinae</taxon>
    </lineage>
</organism>
<protein>
    <submittedName>
        <fullName evidence="1">Uncharacterized protein</fullName>
    </submittedName>
</protein>
<name>A0A3G5A6G6_9VIRU</name>
<evidence type="ECO:0000313" key="1">
    <source>
        <dbReference type="EMBL" id="AYV82835.1"/>
    </source>
</evidence>
<proteinExistence type="predicted"/>
<accession>A0A3G5A6G6</accession>
<dbReference type="EMBL" id="MK072384">
    <property type="protein sequence ID" value="AYV82835.1"/>
    <property type="molecule type" value="Genomic_DNA"/>
</dbReference>